<gene>
    <name evidence="2" type="ORF">L332_12285</name>
</gene>
<keyword evidence="1" id="KW-1133">Transmembrane helix</keyword>
<dbReference type="RefSeq" id="WP_021009582.1">
    <property type="nucleotide sequence ID" value="NZ_ASHR01000007.1"/>
</dbReference>
<accession>U1LDB7</accession>
<keyword evidence="1" id="KW-0472">Membrane</keyword>
<dbReference type="Proteomes" id="UP000016462">
    <property type="component" value="Unassembled WGS sequence"/>
</dbReference>
<evidence type="ECO:0000313" key="3">
    <source>
        <dbReference type="Proteomes" id="UP000016462"/>
    </source>
</evidence>
<evidence type="ECO:0000256" key="1">
    <source>
        <dbReference type="SAM" id="Phobius"/>
    </source>
</evidence>
<dbReference type="EMBL" id="ASHR01000007">
    <property type="protein sequence ID" value="ERG65213.1"/>
    <property type="molecule type" value="Genomic_DNA"/>
</dbReference>
<protein>
    <submittedName>
        <fullName evidence="2">Uncharacterized protein</fullName>
    </submittedName>
</protein>
<feature type="transmembrane region" description="Helical" evidence="1">
    <location>
        <begin position="6"/>
        <end position="39"/>
    </location>
</feature>
<proteinExistence type="predicted"/>
<reference evidence="2 3" key="1">
    <citation type="journal article" date="2013" name="Genome Announc.">
        <title>First draft genome sequence from a member of the genus agrococcus, isolated from modern microbialites.</title>
        <authorList>
            <person name="White R.A.III."/>
            <person name="Grassa C.J."/>
            <person name="Suttle C.A."/>
        </authorList>
    </citation>
    <scope>NUCLEOTIDE SEQUENCE [LARGE SCALE GENOMIC DNA]</scope>
    <source>
        <strain evidence="2 3">RW1</strain>
    </source>
</reference>
<dbReference type="AlphaFoldDB" id="U1LDB7"/>
<organism evidence="2 3">
    <name type="scientific">Agrococcus pavilionensis RW1</name>
    <dbReference type="NCBI Taxonomy" id="1330458"/>
    <lineage>
        <taxon>Bacteria</taxon>
        <taxon>Bacillati</taxon>
        <taxon>Actinomycetota</taxon>
        <taxon>Actinomycetes</taxon>
        <taxon>Micrococcales</taxon>
        <taxon>Microbacteriaceae</taxon>
        <taxon>Agrococcus</taxon>
    </lineage>
</organism>
<evidence type="ECO:0000313" key="2">
    <source>
        <dbReference type="EMBL" id="ERG65213.1"/>
    </source>
</evidence>
<sequence>MEIFDLLFVAADLALAALAIAAATILAVGGAVIVTAWGAGELVRRTRRH</sequence>
<name>U1LDB7_9MICO</name>
<keyword evidence="1" id="KW-0812">Transmembrane</keyword>
<keyword evidence="3" id="KW-1185">Reference proteome</keyword>
<comment type="caution">
    <text evidence="2">The sequence shown here is derived from an EMBL/GenBank/DDBJ whole genome shotgun (WGS) entry which is preliminary data.</text>
</comment>